<protein>
    <submittedName>
        <fullName evidence="1">Uncharacterized protein</fullName>
    </submittedName>
</protein>
<name>A0A0E9U8A1_ANGAN</name>
<evidence type="ECO:0000313" key="1">
    <source>
        <dbReference type="EMBL" id="JAH62144.1"/>
    </source>
</evidence>
<proteinExistence type="predicted"/>
<sequence length="33" mass="4186">MRTQNKKLKNIFRRNEVKSTANSWKRLRFHRLK</sequence>
<reference evidence="1" key="1">
    <citation type="submission" date="2014-11" db="EMBL/GenBank/DDBJ databases">
        <authorList>
            <person name="Amaro Gonzalez C."/>
        </authorList>
    </citation>
    <scope>NUCLEOTIDE SEQUENCE</scope>
</reference>
<dbReference type="EMBL" id="GBXM01046433">
    <property type="protein sequence ID" value="JAH62144.1"/>
    <property type="molecule type" value="Transcribed_RNA"/>
</dbReference>
<reference evidence="1" key="2">
    <citation type="journal article" date="2015" name="Fish Shellfish Immunol.">
        <title>Early steps in the European eel (Anguilla anguilla)-Vibrio vulnificus interaction in the gills: Role of the RtxA13 toxin.</title>
        <authorList>
            <person name="Callol A."/>
            <person name="Pajuelo D."/>
            <person name="Ebbesson L."/>
            <person name="Teles M."/>
            <person name="MacKenzie S."/>
            <person name="Amaro C."/>
        </authorList>
    </citation>
    <scope>NUCLEOTIDE SEQUENCE</scope>
</reference>
<accession>A0A0E9U8A1</accession>
<dbReference type="AlphaFoldDB" id="A0A0E9U8A1"/>
<organism evidence="1">
    <name type="scientific">Anguilla anguilla</name>
    <name type="common">European freshwater eel</name>
    <name type="synonym">Muraena anguilla</name>
    <dbReference type="NCBI Taxonomy" id="7936"/>
    <lineage>
        <taxon>Eukaryota</taxon>
        <taxon>Metazoa</taxon>
        <taxon>Chordata</taxon>
        <taxon>Craniata</taxon>
        <taxon>Vertebrata</taxon>
        <taxon>Euteleostomi</taxon>
        <taxon>Actinopterygii</taxon>
        <taxon>Neopterygii</taxon>
        <taxon>Teleostei</taxon>
        <taxon>Anguilliformes</taxon>
        <taxon>Anguillidae</taxon>
        <taxon>Anguilla</taxon>
    </lineage>
</organism>